<comment type="subcellular location">
    <subcellularLocation>
        <location evidence="1">Nucleus</location>
    </subcellularLocation>
</comment>
<feature type="region of interest" description="Disordered" evidence="11">
    <location>
        <begin position="204"/>
        <end position="224"/>
    </location>
</feature>
<dbReference type="OrthoDB" id="514967at2759"/>
<keyword evidence="3 10" id="KW-0863">Zinc-finger</keyword>
<keyword evidence="8" id="KW-0539">Nucleus</keyword>
<dbReference type="GO" id="GO:0008270">
    <property type="term" value="F:zinc ion binding"/>
    <property type="evidence" value="ECO:0007669"/>
    <property type="project" value="UniProtKB-KW"/>
</dbReference>
<evidence type="ECO:0000256" key="2">
    <source>
        <dbReference type="ARBA" id="ARBA00022723"/>
    </source>
</evidence>
<keyword evidence="5" id="KW-0805">Transcription regulation</keyword>
<name>A0A2Z7CG45_9LAMI</name>
<dbReference type="InterPro" id="IPR004333">
    <property type="entry name" value="SBP_dom"/>
</dbReference>
<feature type="compositionally biased region" description="Basic residues" evidence="11">
    <location>
        <begin position="204"/>
        <end position="213"/>
    </location>
</feature>
<gene>
    <name evidence="13" type="ORF">F511_19037</name>
</gene>
<dbReference type="GO" id="GO:0005634">
    <property type="term" value="C:nucleus"/>
    <property type="evidence" value="ECO:0007669"/>
    <property type="project" value="UniProtKB-SubCell"/>
</dbReference>
<comment type="function">
    <text evidence="9">Probable transcriptional factor. Binds to the promoter of the SQUAMOSA gene.</text>
</comment>
<evidence type="ECO:0000256" key="10">
    <source>
        <dbReference type="PROSITE-ProRule" id="PRU00470"/>
    </source>
</evidence>
<dbReference type="FunFam" id="4.10.1100.10:FF:000001">
    <property type="entry name" value="Squamosa promoter-binding-like protein 14"/>
    <property type="match status" value="1"/>
</dbReference>
<evidence type="ECO:0000256" key="11">
    <source>
        <dbReference type="SAM" id="MobiDB-lite"/>
    </source>
</evidence>
<reference evidence="13 14" key="1">
    <citation type="journal article" date="2015" name="Proc. Natl. Acad. Sci. U.S.A.">
        <title>The resurrection genome of Boea hygrometrica: A blueprint for survival of dehydration.</title>
        <authorList>
            <person name="Xiao L."/>
            <person name="Yang G."/>
            <person name="Zhang L."/>
            <person name="Yang X."/>
            <person name="Zhao S."/>
            <person name="Ji Z."/>
            <person name="Zhou Q."/>
            <person name="Hu M."/>
            <person name="Wang Y."/>
            <person name="Chen M."/>
            <person name="Xu Y."/>
            <person name="Jin H."/>
            <person name="Xiao X."/>
            <person name="Hu G."/>
            <person name="Bao F."/>
            <person name="Hu Y."/>
            <person name="Wan P."/>
            <person name="Li L."/>
            <person name="Deng X."/>
            <person name="Kuang T."/>
            <person name="Xiang C."/>
            <person name="Zhu J.K."/>
            <person name="Oliver M.J."/>
            <person name="He Y."/>
        </authorList>
    </citation>
    <scope>NUCLEOTIDE SEQUENCE [LARGE SCALE GENOMIC DNA]</scope>
    <source>
        <strain evidence="14">cv. XS01</strain>
    </source>
</reference>
<evidence type="ECO:0000259" key="12">
    <source>
        <dbReference type="PROSITE" id="PS51141"/>
    </source>
</evidence>
<proteinExistence type="predicted"/>
<dbReference type="AlphaFoldDB" id="A0A2Z7CG45"/>
<dbReference type="Pfam" id="PF03110">
    <property type="entry name" value="SBP"/>
    <property type="match status" value="1"/>
</dbReference>
<evidence type="ECO:0000313" key="14">
    <source>
        <dbReference type="Proteomes" id="UP000250235"/>
    </source>
</evidence>
<evidence type="ECO:0000256" key="6">
    <source>
        <dbReference type="ARBA" id="ARBA00023125"/>
    </source>
</evidence>
<evidence type="ECO:0000313" key="13">
    <source>
        <dbReference type="EMBL" id="KZV43493.1"/>
    </source>
</evidence>
<protein>
    <submittedName>
        <fullName evidence="13">Squamosa promoter-binding-like protein 10</fullName>
    </submittedName>
</protein>
<dbReference type="PANTHER" id="PTHR31251:SF226">
    <property type="entry name" value="SQUAMOSA PROMOTER-BINDING-LIKE PROTEIN 6"/>
    <property type="match status" value="1"/>
</dbReference>
<dbReference type="EMBL" id="KQ998108">
    <property type="protein sequence ID" value="KZV43493.1"/>
    <property type="molecule type" value="Genomic_DNA"/>
</dbReference>
<keyword evidence="14" id="KW-1185">Reference proteome</keyword>
<feature type="domain" description="SBP-type" evidence="12">
    <location>
        <begin position="137"/>
        <end position="214"/>
    </location>
</feature>
<dbReference type="InterPro" id="IPR044817">
    <property type="entry name" value="SBP-like"/>
</dbReference>
<dbReference type="PANTHER" id="PTHR31251">
    <property type="entry name" value="SQUAMOSA PROMOTER-BINDING-LIKE PROTEIN 4"/>
    <property type="match status" value="1"/>
</dbReference>
<evidence type="ECO:0000256" key="5">
    <source>
        <dbReference type="ARBA" id="ARBA00023015"/>
    </source>
</evidence>
<dbReference type="PROSITE" id="PS51141">
    <property type="entry name" value="ZF_SBP"/>
    <property type="match status" value="1"/>
</dbReference>
<evidence type="ECO:0000256" key="1">
    <source>
        <dbReference type="ARBA" id="ARBA00004123"/>
    </source>
</evidence>
<evidence type="ECO:0000256" key="7">
    <source>
        <dbReference type="ARBA" id="ARBA00023163"/>
    </source>
</evidence>
<keyword evidence="6" id="KW-0238">DNA-binding</keyword>
<keyword evidence="2" id="KW-0479">Metal-binding</keyword>
<dbReference type="SUPFAM" id="SSF103612">
    <property type="entry name" value="SBT domain"/>
    <property type="match status" value="1"/>
</dbReference>
<evidence type="ECO:0000256" key="4">
    <source>
        <dbReference type="ARBA" id="ARBA00022833"/>
    </source>
</evidence>
<accession>A0A2Z7CG45</accession>
<keyword evidence="4" id="KW-0862">Zinc</keyword>
<dbReference type="GO" id="GO:0003677">
    <property type="term" value="F:DNA binding"/>
    <property type="evidence" value="ECO:0007669"/>
    <property type="project" value="UniProtKB-KW"/>
</dbReference>
<sequence>MDYYWSLLNNNTCHGDGVAEHGGNSSLWESWDLGGNFHAPPTSSCREVEPGAFHALMMRQEEKEGGQELHRRWFSSSSLYSGKGPCYYKPDPHLTCLKLGKRQYLPRSSACPSYTGNKGKFLKPSRGEPSAPDVAVAPRCQVEGCGTVLASAKDYHRRHKVCEKHAKAPKVVVLGIEQRFCQQCSRFHNVEQFDESKRSCRRRLAGHNERRRKSSQEHSLAKRSVQGMKMMAASRNPNHFSNSSECALSLLSSSTNQNPCAWNAISASTDLPARCSAALRELIAENRASTLAIGRNNILDSNNQTENLWIDQNGSSLRFTGTPSQQTGAQLTLDLMRASSSECGMFSNHAFDHNGNNTKLFKGGDDDQQEYCSELWRLPNY</sequence>
<organism evidence="13 14">
    <name type="scientific">Dorcoceras hygrometricum</name>
    <dbReference type="NCBI Taxonomy" id="472368"/>
    <lineage>
        <taxon>Eukaryota</taxon>
        <taxon>Viridiplantae</taxon>
        <taxon>Streptophyta</taxon>
        <taxon>Embryophyta</taxon>
        <taxon>Tracheophyta</taxon>
        <taxon>Spermatophyta</taxon>
        <taxon>Magnoliopsida</taxon>
        <taxon>eudicotyledons</taxon>
        <taxon>Gunneridae</taxon>
        <taxon>Pentapetalae</taxon>
        <taxon>asterids</taxon>
        <taxon>lamiids</taxon>
        <taxon>Lamiales</taxon>
        <taxon>Gesneriaceae</taxon>
        <taxon>Didymocarpoideae</taxon>
        <taxon>Trichosporeae</taxon>
        <taxon>Loxocarpinae</taxon>
        <taxon>Dorcoceras</taxon>
    </lineage>
</organism>
<evidence type="ECO:0000256" key="8">
    <source>
        <dbReference type="ARBA" id="ARBA00023242"/>
    </source>
</evidence>
<dbReference type="Gene3D" id="4.10.1100.10">
    <property type="entry name" value="Transcription factor, SBP-box domain"/>
    <property type="match status" value="1"/>
</dbReference>
<dbReference type="Proteomes" id="UP000250235">
    <property type="component" value="Unassembled WGS sequence"/>
</dbReference>
<evidence type="ECO:0000256" key="3">
    <source>
        <dbReference type="ARBA" id="ARBA00022771"/>
    </source>
</evidence>
<keyword evidence="7" id="KW-0804">Transcription</keyword>
<dbReference type="InterPro" id="IPR036893">
    <property type="entry name" value="SBP_sf"/>
</dbReference>
<evidence type="ECO:0000256" key="9">
    <source>
        <dbReference type="ARBA" id="ARBA00056472"/>
    </source>
</evidence>